<evidence type="ECO:0000313" key="2">
    <source>
        <dbReference type="Proteomes" id="UP000503399"/>
    </source>
</evidence>
<accession>A0A6F8ZD98</accession>
<dbReference type="Proteomes" id="UP000503399">
    <property type="component" value="Chromosome"/>
</dbReference>
<protein>
    <submittedName>
        <fullName evidence="1">Uncharacterized protein</fullName>
    </submittedName>
</protein>
<sequence>MSESITAILGLAQETIEHVTQQADRWIVTVQPPAPGPALQPLAG</sequence>
<keyword evidence="2" id="KW-1185">Reference proteome</keyword>
<reference evidence="1 2" key="1">
    <citation type="submission" date="2020-02" db="EMBL/GenBank/DDBJ databases">
        <authorList>
            <person name="Hogendoorn C."/>
        </authorList>
    </citation>
    <scope>NUCLEOTIDE SEQUENCE [LARGE SCALE GENOMIC DNA]</scope>
    <source>
        <strain evidence="1">R501</strain>
    </source>
</reference>
<name>A0A6F8ZD98_9FIRM</name>
<proteinExistence type="predicted"/>
<dbReference type="KEGG" id="hfv:R50_0342"/>
<evidence type="ECO:0000313" key="1">
    <source>
        <dbReference type="EMBL" id="CAB1127848.1"/>
    </source>
</evidence>
<gene>
    <name evidence="1" type="ORF">R50_0342</name>
</gene>
<organism evidence="1 2">
    <name type="scientific">Candidatus Hydrogenisulfobacillus filiaventi</name>
    <dbReference type="NCBI Taxonomy" id="2707344"/>
    <lineage>
        <taxon>Bacteria</taxon>
        <taxon>Bacillati</taxon>
        <taxon>Bacillota</taxon>
        <taxon>Clostridia</taxon>
        <taxon>Eubacteriales</taxon>
        <taxon>Clostridiales Family XVII. Incertae Sedis</taxon>
        <taxon>Candidatus Hydrogenisulfobacillus</taxon>
    </lineage>
</organism>
<dbReference type="AlphaFoldDB" id="A0A6F8ZD98"/>
<dbReference type="EMBL" id="LR778114">
    <property type="protein sequence ID" value="CAB1127848.1"/>
    <property type="molecule type" value="Genomic_DNA"/>
</dbReference>